<dbReference type="InterPro" id="IPR036196">
    <property type="entry name" value="Ptyr_pPase_sf"/>
</dbReference>
<dbReference type="InterPro" id="IPR001279">
    <property type="entry name" value="Metallo-B-lactamas"/>
</dbReference>
<dbReference type="RefSeq" id="WP_217643987.1">
    <property type="nucleotide sequence ID" value="NZ_FOCE01000015.1"/>
</dbReference>
<dbReference type="Gene3D" id="3.60.15.10">
    <property type="entry name" value="Ribonuclease Z/Hydroxyacylglutathione hydrolase-like"/>
    <property type="match status" value="1"/>
</dbReference>
<dbReference type="Gene3D" id="3.40.50.2300">
    <property type="match status" value="1"/>
</dbReference>
<dbReference type="AlphaFoldDB" id="A0A1H8MVT5"/>
<protein>
    <recommendedName>
        <fullName evidence="2">protein-tyrosine-phosphatase</fullName>
        <ecNumber evidence="2">3.1.3.48</ecNumber>
    </recommendedName>
</protein>
<evidence type="ECO:0000259" key="6">
    <source>
        <dbReference type="SMART" id="SM00226"/>
    </source>
</evidence>
<feature type="domain" description="Phosphotyrosine protein phosphatase I" evidence="6">
    <location>
        <begin position="286"/>
        <end position="431"/>
    </location>
</feature>
<dbReference type="SMART" id="SM00226">
    <property type="entry name" value="LMWPc"/>
    <property type="match status" value="1"/>
</dbReference>
<dbReference type="SUPFAM" id="SSF52788">
    <property type="entry name" value="Phosphotyrosine protein phosphatases I"/>
    <property type="match status" value="1"/>
</dbReference>
<dbReference type="Pfam" id="PF12706">
    <property type="entry name" value="Lactamase_B_2"/>
    <property type="match status" value="1"/>
</dbReference>
<keyword evidence="3" id="KW-0378">Hydrolase</keyword>
<evidence type="ECO:0000256" key="5">
    <source>
        <dbReference type="PIRSR" id="PIRSR617867-1"/>
    </source>
</evidence>
<proteinExistence type="inferred from homology"/>
<organism evidence="8 9">
    <name type="scientific">Gemmobacter aquatilis</name>
    <dbReference type="NCBI Taxonomy" id="933059"/>
    <lineage>
        <taxon>Bacteria</taxon>
        <taxon>Pseudomonadati</taxon>
        <taxon>Pseudomonadota</taxon>
        <taxon>Alphaproteobacteria</taxon>
        <taxon>Rhodobacterales</taxon>
        <taxon>Paracoccaceae</taxon>
        <taxon>Gemmobacter</taxon>
    </lineage>
</organism>
<feature type="active site" description="Nucleophile" evidence="5">
    <location>
        <position position="292"/>
    </location>
</feature>
<keyword evidence="9" id="KW-1185">Reference proteome</keyword>
<dbReference type="PRINTS" id="PR00719">
    <property type="entry name" value="LMWPTPASE"/>
</dbReference>
<dbReference type="InterPro" id="IPR036866">
    <property type="entry name" value="RibonucZ/Hydroxyglut_hydro"/>
</dbReference>
<dbReference type="InterPro" id="IPR017867">
    <property type="entry name" value="Tyr_phospatase_low_mol_wt"/>
</dbReference>
<accession>A0A1H8MVT5</accession>
<name>A0A1H8MVT5_9RHOB</name>
<reference evidence="8 9" key="1">
    <citation type="submission" date="2016-10" db="EMBL/GenBank/DDBJ databases">
        <authorList>
            <person name="de Groot N.N."/>
        </authorList>
    </citation>
    <scope>NUCLEOTIDE SEQUENCE [LARGE SCALE GENOMIC DNA]</scope>
    <source>
        <strain evidence="8 9">DSM 3857</strain>
    </source>
</reference>
<evidence type="ECO:0000256" key="4">
    <source>
        <dbReference type="ARBA" id="ARBA00022912"/>
    </source>
</evidence>
<feature type="domain" description="Metallo-beta-lactamase" evidence="7">
    <location>
        <begin position="28"/>
        <end position="239"/>
    </location>
</feature>
<dbReference type="InterPro" id="IPR050438">
    <property type="entry name" value="LMW_PTPase"/>
</dbReference>
<dbReference type="SMART" id="SM00849">
    <property type="entry name" value="Lactamase_B"/>
    <property type="match status" value="1"/>
</dbReference>
<dbReference type="EC" id="3.1.3.48" evidence="2"/>
<gene>
    <name evidence="8" type="ORF">SAMN04488103_1158</name>
</gene>
<sequence length="434" mass="46021">MSVWTISPAATPESVSMPAQGAALWWLGQAGFLIRQGGLSIVIDAYLSDSLAEKYRGTKFPHQRMMAPPVAAEALRGIDWLLCTHAHTDHMDPGTIPALLAANPGARVLAPRACRDQALARGVPECRLVLMDAGETLDLGGVQVTATPAAHEDLRITPEGHLFLGYVLRGGGVTLWHSGDTIPFPGLIETLAPHRVDLALLPVNGRDAERAANGVPGNLTLDEAVALTDAIGARGMLGHHFGLFAFNTLDPDTGRARLAELRPAAEVALAGPGQVWHVAPTARRPLALLAICKGNICRSPLAEGLLRQHLAGRNVMIDSAALMDWNVGCSPDPRSVAVAAGQGIDISGQVARQIRESDFDDFDLILAMDAENIAGLAALAPAGARARILRLGDLLSPGISQDIQDPYEYGPEAFAEVFDQLDRAARIIAQNFIP</sequence>
<dbReference type="InterPro" id="IPR023485">
    <property type="entry name" value="Ptyr_pPase"/>
</dbReference>
<feature type="active site" description="Proton donor" evidence="5">
    <location>
        <position position="405"/>
    </location>
</feature>
<dbReference type="Pfam" id="PF01451">
    <property type="entry name" value="LMWPc"/>
    <property type="match status" value="1"/>
</dbReference>
<evidence type="ECO:0000256" key="1">
    <source>
        <dbReference type="ARBA" id="ARBA00011063"/>
    </source>
</evidence>
<dbReference type="Proteomes" id="UP000198761">
    <property type="component" value="Unassembled WGS sequence"/>
</dbReference>
<dbReference type="EMBL" id="FOCE01000015">
    <property type="protein sequence ID" value="SEO21467.1"/>
    <property type="molecule type" value="Genomic_DNA"/>
</dbReference>
<dbReference type="STRING" id="933059.SAMN04488103_1158"/>
<dbReference type="PANTHER" id="PTHR11717:SF7">
    <property type="entry name" value="LOW MOLECULAR WEIGHT PHOSPHOTYROSINE PROTEIN PHOSPHATASE"/>
    <property type="match status" value="1"/>
</dbReference>
<dbReference type="SUPFAM" id="SSF56281">
    <property type="entry name" value="Metallo-hydrolase/oxidoreductase"/>
    <property type="match status" value="1"/>
</dbReference>
<evidence type="ECO:0000313" key="9">
    <source>
        <dbReference type="Proteomes" id="UP000198761"/>
    </source>
</evidence>
<evidence type="ECO:0000256" key="2">
    <source>
        <dbReference type="ARBA" id="ARBA00013064"/>
    </source>
</evidence>
<evidence type="ECO:0000259" key="7">
    <source>
        <dbReference type="SMART" id="SM00849"/>
    </source>
</evidence>
<keyword evidence="4" id="KW-0904">Protein phosphatase</keyword>
<dbReference type="PANTHER" id="PTHR11717">
    <property type="entry name" value="LOW MOLECULAR WEIGHT PROTEIN TYROSINE PHOSPHATASE"/>
    <property type="match status" value="1"/>
</dbReference>
<evidence type="ECO:0000313" key="8">
    <source>
        <dbReference type="EMBL" id="SEO21467.1"/>
    </source>
</evidence>
<comment type="similarity">
    <text evidence="1">Belongs to the low molecular weight phosphotyrosine protein phosphatase family.</text>
</comment>
<dbReference type="GO" id="GO:0004725">
    <property type="term" value="F:protein tyrosine phosphatase activity"/>
    <property type="evidence" value="ECO:0007669"/>
    <property type="project" value="UniProtKB-EC"/>
</dbReference>
<evidence type="ECO:0000256" key="3">
    <source>
        <dbReference type="ARBA" id="ARBA00022801"/>
    </source>
</evidence>
<dbReference type="CDD" id="cd16343">
    <property type="entry name" value="LMWPTP"/>
    <property type="match status" value="1"/>
</dbReference>
<feature type="active site" evidence="5">
    <location>
        <position position="298"/>
    </location>
</feature>